<dbReference type="AlphaFoldDB" id="K1JK44"/>
<comment type="caution">
    <text evidence="2">The sequence shown here is derived from an EMBL/GenBank/DDBJ whole genome shotgun (WGS) entry which is preliminary data.</text>
</comment>
<dbReference type="Proteomes" id="UP000005835">
    <property type="component" value="Unassembled WGS sequence"/>
</dbReference>
<evidence type="ECO:0000313" key="2">
    <source>
        <dbReference type="EMBL" id="EKB30576.1"/>
    </source>
</evidence>
<keyword evidence="3" id="KW-1185">Reference proteome</keyword>
<dbReference type="GO" id="GO:0016787">
    <property type="term" value="F:hydrolase activity"/>
    <property type="evidence" value="ECO:0007669"/>
    <property type="project" value="InterPro"/>
</dbReference>
<dbReference type="SUPFAM" id="SSF52255">
    <property type="entry name" value="N5-CAIR mutase (phosphoribosylaminoimidazole carboxylase, PurE)"/>
    <property type="match status" value="1"/>
</dbReference>
<dbReference type="OrthoDB" id="9782511at2"/>
<dbReference type="Gene3D" id="3.40.50.1970">
    <property type="match status" value="1"/>
</dbReference>
<protein>
    <recommendedName>
        <fullName evidence="1">PurE domain-containing protein</fullName>
    </recommendedName>
</protein>
<dbReference type="Pfam" id="PF00731">
    <property type="entry name" value="AIRC"/>
    <property type="match status" value="1"/>
</dbReference>
<dbReference type="PANTHER" id="PTHR43064">
    <property type="entry name" value="PHOSPHORIBOSYLAMINOIMIDAZOLE CARBOXYLASE-RELATED"/>
    <property type="match status" value="1"/>
</dbReference>
<accession>K1JK44</accession>
<organism evidence="2 3">
    <name type="scientific">Sutterella wadsworthensis 2_1_59BFAA</name>
    <dbReference type="NCBI Taxonomy" id="742823"/>
    <lineage>
        <taxon>Bacteria</taxon>
        <taxon>Pseudomonadati</taxon>
        <taxon>Pseudomonadota</taxon>
        <taxon>Betaproteobacteria</taxon>
        <taxon>Burkholderiales</taxon>
        <taxon>Sutterellaceae</taxon>
        <taxon>Sutterella</taxon>
    </lineage>
</organism>
<dbReference type="eggNOG" id="COG1691">
    <property type="taxonomic scope" value="Bacteria"/>
</dbReference>
<dbReference type="HOGENOM" id="CLU_065705_0_0_4"/>
<dbReference type="PANTHER" id="PTHR43064:SF1">
    <property type="entry name" value="SLL1489 PROTEIN"/>
    <property type="match status" value="1"/>
</dbReference>
<dbReference type="InterPro" id="IPR000031">
    <property type="entry name" value="PurE_dom"/>
</dbReference>
<dbReference type="EMBL" id="ADMG01000038">
    <property type="protein sequence ID" value="EKB30576.1"/>
    <property type="molecule type" value="Genomic_DNA"/>
</dbReference>
<name>K1JK44_9BURK</name>
<evidence type="ECO:0000313" key="3">
    <source>
        <dbReference type="Proteomes" id="UP000005835"/>
    </source>
</evidence>
<evidence type="ECO:0000259" key="1">
    <source>
        <dbReference type="SMART" id="SM01001"/>
    </source>
</evidence>
<dbReference type="NCBIfam" id="NF033503">
    <property type="entry name" value="LarB"/>
    <property type="match status" value="1"/>
</dbReference>
<dbReference type="GO" id="GO:0006189">
    <property type="term" value="P:'de novo' IMP biosynthetic process"/>
    <property type="evidence" value="ECO:0007669"/>
    <property type="project" value="InterPro"/>
</dbReference>
<gene>
    <name evidence="2" type="ORF">HMPREF9465_01822</name>
</gene>
<reference evidence="2 3" key="1">
    <citation type="submission" date="2012-05" db="EMBL/GenBank/DDBJ databases">
        <title>The Genome Sequence of Sutterella wadsworthensis 2_1_59BFAA.</title>
        <authorList>
            <consortium name="The Broad Institute Genome Sequencing Platform"/>
            <person name="Earl A."/>
            <person name="Ward D."/>
            <person name="Feldgarden M."/>
            <person name="Gevers D."/>
            <person name="Daigneault M."/>
            <person name="Strauss J."/>
            <person name="Allen-Vercoe E."/>
            <person name="Walker B."/>
            <person name="Young S.K."/>
            <person name="Zeng Q."/>
            <person name="Gargeya S."/>
            <person name="Fitzgerald M."/>
            <person name="Haas B."/>
            <person name="Abouelleil A."/>
            <person name="Alvarado L."/>
            <person name="Arachchi H.M."/>
            <person name="Berlin A.M."/>
            <person name="Chapman S.B."/>
            <person name="Goldberg J."/>
            <person name="Griggs A."/>
            <person name="Gujja S."/>
            <person name="Hansen M."/>
            <person name="Howarth C."/>
            <person name="Imamovic A."/>
            <person name="Larimer J."/>
            <person name="McCowen C."/>
            <person name="Montmayeur A."/>
            <person name="Murphy C."/>
            <person name="Neiman D."/>
            <person name="Pearson M."/>
            <person name="Priest M."/>
            <person name="Roberts A."/>
            <person name="Saif S."/>
            <person name="Shea T."/>
            <person name="Sisk P."/>
            <person name="Sykes S."/>
            <person name="Wortman J."/>
            <person name="Nusbaum C."/>
            <person name="Birren B."/>
        </authorList>
    </citation>
    <scope>NUCLEOTIDE SEQUENCE [LARGE SCALE GENOMIC DNA]</scope>
    <source>
        <strain evidence="2 3">2_1_59BFAA</strain>
    </source>
</reference>
<feature type="domain" description="PurE" evidence="1">
    <location>
        <begin position="87"/>
        <end position="219"/>
    </location>
</feature>
<dbReference type="STRING" id="742823.HMPREF9465_01822"/>
<proteinExistence type="predicted"/>
<sequence>MPDNIRFDIDRDVRIGLPEAVFCEGKSHDALLSLLKRFASDDEKPILFTRLSESVWARVPKDLRAAYDYDPLSRTAWHRTCPRHETGLASIVSAGTADAFVTHEVARTLEYLGWTVRLFEDCGVAGLWRIQAARDDINKGDVVVVCAGLDAALASVMGGLTSKPVFAVPTSVGYGIAEGGRAALSSCLASCAPGVAVMNIDNGYGAACAAARVLTLLESVRAAR</sequence>
<dbReference type="InterPro" id="IPR039476">
    <property type="entry name" value="P2CMN_synthase_LarB"/>
</dbReference>
<dbReference type="SMART" id="SM01001">
    <property type="entry name" value="AIRC"/>
    <property type="match status" value="1"/>
</dbReference>
<dbReference type="RefSeq" id="WP_005436299.1">
    <property type="nucleotide sequence ID" value="NZ_JH815519.1"/>
</dbReference>
<dbReference type="PATRIC" id="fig|742823.3.peg.1819"/>